<reference evidence="3" key="1">
    <citation type="journal article" date="2021" name="G3 (Bethesda)">
        <title>Chromosome assembled and annotated genome sequence of Aspergillus flavus NRRL 3357.</title>
        <authorList>
            <person name="Skerker J.M."/>
            <person name="Pianalto K.M."/>
            <person name="Mondo S.J."/>
            <person name="Yang K."/>
            <person name="Arkin A.P."/>
            <person name="Keller N.P."/>
            <person name="Grigoriev I.V."/>
            <person name="Louise Glass N.L."/>
        </authorList>
    </citation>
    <scope>NUCLEOTIDE SEQUENCE [LARGE SCALE GENOMIC DNA]</scope>
    <source>
        <strain evidence="3">ATCC 200026 / FGSC A1120 / IAM 13836 / NRRL 3357 / JCM 12722 / SRRC 167</strain>
    </source>
</reference>
<feature type="region of interest" description="Disordered" evidence="1">
    <location>
        <begin position="1"/>
        <end position="54"/>
    </location>
</feature>
<accession>A0A7U2MK29</accession>
<organism evidence="2 3">
    <name type="scientific">Aspergillus flavus (strain ATCC 200026 / FGSC A1120 / IAM 13836 / NRRL 3357 / JCM 12722 / SRRC 167)</name>
    <dbReference type="NCBI Taxonomy" id="332952"/>
    <lineage>
        <taxon>Eukaryota</taxon>
        <taxon>Fungi</taxon>
        <taxon>Dikarya</taxon>
        <taxon>Ascomycota</taxon>
        <taxon>Pezizomycotina</taxon>
        <taxon>Eurotiomycetes</taxon>
        <taxon>Eurotiomycetidae</taxon>
        <taxon>Eurotiales</taxon>
        <taxon>Aspergillaceae</taxon>
        <taxon>Aspergillus</taxon>
        <taxon>Aspergillus subgen. Circumdati</taxon>
    </lineage>
</organism>
<gene>
    <name evidence="2" type="ORF">F9C07_4235</name>
</gene>
<dbReference type="Proteomes" id="UP000596276">
    <property type="component" value="Chromosome 3"/>
</dbReference>
<dbReference type="EMBL" id="CP044620">
    <property type="protein sequence ID" value="QRD85189.1"/>
    <property type="molecule type" value="Genomic_DNA"/>
</dbReference>
<dbReference type="VEuPathDB" id="FungiDB:F9C07_4235"/>
<evidence type="ECO:0000313" key="2">
    <source>
        <dbReference type="EMBL" id="QRD85189.1"/>
    </source>
</evidence>
<evidence type="ECO:0000256" key="1">
    <source>
        <dbReference type="SAM" id="MobiDB-lite"/>
    </source>
</evidence>
<evidence type="ECO:0000313" key="3">
    <source>
        <dbReference type="Proteomes" id="UP000596276"/>
    </source>
</evidence>
<proteinExistence type="predicted"/>
<name>A0A7U2MK29_ASPFN</name>
<keyword evidence="3" id="KW-1185">Reference proteome</keyword>
<dbReference type="AlphaFoldDB" id="A0A7U2MK29"/>
<protein>
    <submittedName>
        <fullName evidence="2">Uncharacterized protein</fullName>
    </submittedName>
</protein>
<feature type="compositionally biased region" description="Polar residues" evidence="1">
    <location>
        <begin position="1"/>
        <end position="12"/>
    </location>
</feature>
<sequence length="87" mass="9230">MPVSTTRQQPTSIKRGRHYGQSRALPGIPPSSPGGHLMSATDDRKCTKSTTVESSTNLRVNLRALQLVGHHSGGGQKAMLLAVNPKA</sequence>